<dbReference type="RefSeq" id="WP_088570423.1">
    <property type="nucleotide sequence ID" value="NZ_FYEK01000012.1"/>
</dbReference>
<keyword evidence="2" id="KW-0560">Oxidoreductase</keyword>
<dbReference type="SUPFAM" id="SSF48179">
    <property type="entry name" value="6-phosphogluconate dehydrogenase C-terminal domain-like"/>
    <property type="match status" value="1"/>
</dbReference>
<dbReference type="Gene3D" id="3.40.50.720">
    <property type="entry name" value="NAD(P)-binding Rossmann-like Domain"/>
    <property type="match status" value="1"/>
</dbReference>
<protein>
    <submittedName>
        <fullName evidence="4">Prephenate dehydrogenase</fullName>
    </submittedName>
</protein>
<comment type="similarity">
    <text evidence="1">Belongs to the prephenate/arogenate dehydrogenase family.</text>
</comment>
<dbReference type="InterPro" id="IPR046826">
    <property type="entry name" value="PDH_N"/>
</dbReference>
<evidence type="ECO:0000256" key="1">
    <source>
        <dbReference type="ARBA" id="ARBA00007964"/>
    </source>
</evidence>
<organism evidence="4 5">
    <name type="scientific">Thermoflexus hugenholtzii JAD2</name>
    <dbReference type="NCBI Taxonomy" id="877466"/>
    <lineage>
        <taxon>Bacteria</taxon>
        <taxon>Bacillati</taxon>
        <taxon>Chloroflexota</taxon>
        <taxon>Thermoflexia</taxon>
        <taxon>Thermoflexales</taxon>
        <taxon>Thermoflexaceae</taxon>
        <taxon>Thermoflexus</taxon>
    </lineage>
</organism>
<dbReference type="Proteomes" id="UP000197025">
    <property type="component" value="Unassembled WGS sequence"/>
</dbReference>
<dbReference type="PANTHER" id="PTHR21363">
    <property type="entry name" value="PREPHENATE DEHYDROGENASE"/>
    <property type="match status" value="1"/>
</dbReference>
<dbReference type="SUPFAM" id="SSF51735">
    <property type="entry name" value="NAD(P)-binding Rossmann-fold domains"/>
    <property type="match status" value="1"/>
</dbReference>
<dbReference type="OrthoDB" id="9802008at2"/>
<evidence type="ECO:0000313" key="4">
    <source>
        <dbReference type="EMBL" id="SNB60805.1"/>
    </source>
</evidence>
<sequence>MRIAIVGLRKIGISLGLALREAVPQAQRVGHDPDPAQAREALRRGAVDRTDWNLPGACEGADLVLLALPLAEIERTLQAIAPVLAEGALVMDTAELKAPVMAWARQHLPPATPFVGGHPILQPDAGEEPAADLFRDALFCLTPSAQSPAWAVEAAAGLAQRLGARPFFMDPVEHDGWMAALEQLPALLGAALLTLWSAAPARRELPQAVGARFARITADLPDAPSARLAAVANRDALLYWLDRLLETLGQLRGALASAESATELEDLFQTATQTRSDWLKTRRESPLGPSIPLEGTRPLEALLGLHRLRPTRKR</sequence>
<reference evidence="5" key="1">
    <citation type="submission" date="2017-06" db="EMBL/GenBank/DDBJ databases">
        <authorList>
            <person name="Varghese N."/>
            <person name="Submissions S."/>
        </authorList>
    </citation>
    <scope>NUCLEOTIDE SEQUENCE [LARGE SCALE GENOMIC DNA]</scope>
    <source>
        <strain evidence="5">JAD2</strain>
    </source>
</reference>
<dbReference type="InParanoid" id="A0A212QN72"/>
<dbReference type="PROSITE" id="PS51176">
    <property type="entry name" value="PDH_ADH"/>
    <property type="match status" value="1"/>
</dbReference>
<dbReference type="Pfam" id="PF02153">
    <property type="entry name" value="PDH_N"/>
    <property type="match status" value="1"/>
</dbReference>
<dbReference type="GO" id="GO:0008977">
    <property type="term" value="F:prephenate dehydrogenase (NAD+) activity"/>
    <property type="evidence" value="ECO:0007669"/>
    <property type="project" value="InterPro"/>
</dbReference>
<dbReference type="InterPro" id="IPR050812">
    <property type="entry name" value="Preph/Arog_dehydrog"/>
</dbReference>
<evidence type="ECO:0000313" key="5">
    <source>
        <dbReference type="Proteomes" id="UP000197025"/>
    </source>
</evidence>
<name>A0A212QN72_9CHLR</name>
<dbReference type="PANTHER" id="PTHR21363:SF0">
    <property type="entry name" value="PREPHENATE DEHYDROGENASE [NADP(+)]"/>
    <property type="match status" value="1"/>
</dbReference>
<gene>
    <name evidence="4" type="ORF">SAMN02746019_00026140</name>
</gene>
<dbReference type="GO" id="GO:0070403">
    <property type="term" value="F:NAD+ binding"/>
    <property type="evidence" value="ECO:0007669"/>
    <property type="project" value="InterPro"/>
</dbReference>
<keyword evidence="5" id="KW-1185">Reference proteome</keyword>
<dbReference type="AlphaFoldDB" id="A0A212QN72"/>
<accession>A0A212QN72</accession>
<evidence type="ECO:0000259" key="3">
    <source>
        <dbReference type="PROSITE" id="PS51176"/>
    </source>
</evidence>
<dbReference type="GO" id="GO:0006571">
    <property type="term" value="P:tyrosine biosynthetic process"/>
    <property type="evidence" value="ECO:0007669"/>
    <property type="project" value="InterPro"/>
</dbReference>
<proteinExistence type="inferred from homology"/>
<dbReference type="GO" id="GO:0004665">
    <property type="term" value="F:prephenate dehydrogenase (NADP+) activity"/>
    <property type="evidence" value="ECO:0007669"/>
    <property type="project" value="InterPro"/>
</dbReference>
<dbReference type="InterPro" id="IPR008927">
    <property type="entry name" value="6-PGluconate_DH-like_C_sf"/>
</dbReference>
<dbReference type="InterPro" id="IPR036291">
    <property type="entry name" value="NAD(P)-bd_dom_sf"/>
</dbReference>
<evidence type="ECO:0000256" key="2">
    <source>
        <dbReference type="ARBA" id="ARBA00023002"/>
    </source>
</evidence>
<feature type="domain" description="Prephenate/arogenate dehydrogenase" evidence="3">
    <location>
        <begin position="1"/>
        <end position="286"/>
    </location>
</feature>
<dbReference type="InterPro" id="IPR003099">
    <property type="entry name" value="Prephen_DH"/>
</dbReference>
<dbReference type="Gene3D" id="1.10.3660.10">
    <property type="entry name" value="6-phosphogluconate dehydrogenase C-terminal like domain"/>
    <property type="match status" value="1"/>
</dbReference>
<dbReference type="EMBL" id="FYEK01000012">
    <property type="protein sequence ID" value="SNB60805.1"/>
    <property type="molecule type" value="Genomic_DNA"/>
</dbReference>